<dbReference type="Pfam" id="PF01464">
    <property type="entry name" value="SLT"/>
    <property type="match status" value="1"/>
</dbReference>
<evidence type="ECO:0000259" key="4">
    <source>
        <dbReference type="Pfam" id="PF01464"/>
    </source>
</evidence>
<keyword evidence="7" id="KW-1185">Reference proteome</keyword>
<evidence type="ECO:0000256" key="1">
    <source>
        <dbReference type="ARBA" id="ARBA00007734"/>
    </source>
</evidence>
<organism evidence="6 7">
    <name type="scientific">Shewanella canadensis</name>
    <dbReference type="NCBI Taxonomy" id="271096"/>
    <lineage>
        <taxon>Bacteria</taxon>
        <taxon>Pseudomonadati</taxon>
        <taxon>Pseudomonadota</taxon>
        <taxon>Gammaproteobacteria</taxon>
        <taxon>Alteromonadales</taxon>
        <taxon>Shewanellaceae</taxon>
        <taxon>Shewanella</taxon>
    </lineage>
</organism>
<dbReference type="InterPro" id="IPR023346">
    <property type="entry name" value="Lysozyme-like_dom_sf"/>
</dbReference>
<feature type="transmembrane region" description="Helical" evidence="3">
    <location>
        <begin position="12"/>
        <end position="32"/>
    </location>
</feature>
<evidence type="ECO:0000259" key="5">
    <source>
        <dbReference type="Pfam" id="PF14718"/>
    </source>
</evidence>
<dbReference type="Pfam" id="PF14718">
    <property type="entry name" value="SLT_L"/>
    <property type="match status" value="1"/>
</dbReference>
<dbReference type="Gene3D" id="1.10.1240.20">
    <property type="entry name" value="Lytic transglycosylase, superhelical linker domain"/>
    <property type="match status" value="1"/>
</dbReference>
<comment type="caution">
    <text evidence="6">The sequence shown here is derived from an EMBL/GenBank/DDBJ whole genome shotgun (WGS) entry which is preliminary data.</text>
</comment>
<keyword evidence="3" id="KW-1133">Transmembrane helix</keyword>
<dbReference type="GO" id="GO:0016020">
    <property type="term" value="C:membrane"/>
    <property type="evidence" value="ECO:0007669"/>
    <property type="project" value="InterPro"/>
</dbReference>
<dbReference type="RefSeq" id="WP_126521131.1">
    <property type="nucleotide sequence ID" value="NZ_RXNU01000008.1"/>
</dbReference>
<dbReference type="InterPro" id="IPR012289">
    <property type="entry name" value="Lytic_TGlycosylase_superhlx_L"/>
</dbReference>
<keyword evidence="3" id="KW-0472">Membrane</keyword>
<comment type="similarity">
    <text evidence="1">Belongs to the transglycosylase Slt family.</text>
</comment>
<keyword evidence="2" id="KW-0732">Signal</keyword>
<dbReference type="InterPro" id="IPR000189">
    <property type="entry name" value="Transglyc_AS"/>
</dbReference>
<dbReference type="EMBL" id="RXNU01000008">
    <property type="protein sequence ID" value="RTR37960.1"/>
    <property type="molecule type" value="Genomic_DNA"/>
</dbReference>
<dbReference type="InterPro" id="IPR008939">
    <property type="entry name" value="Lytic_TGlycosylase_superhlx_U"/>
</dbReference>
<dbReference type="Gene3D" id="1.10.530.10">
    <property type="match status" value="1"/>
</dbReference>
<keyword evidence="3" id="KW-0812">Transmembrane</keyword>
<dbReference type="SUPFAM" id="SSF53955">
    <property type="entry name" value="Lysozyme-like"/>
    <property type="match status" value="1"/>
</dbReference>
<dbReference type="InterPro" id="IPR008258">
    <property type="entry name" value="Transglycosylase_SLT_dom_1"/>
</dbReference>
<dbReference type="Gene3D" id="1.25.20.10">
    <property type="entry name" value="Bacterial muramidases"/>
    <property type="match status" value="1"/>
</dbReference>
<dbReference type="GO" id="GO:0004553">
    <property type="term" value="F:hydrolase activity, hydrolyzing O-glycosyl compounds"/>
    <property type="evidence" value="ECO:0007669"/>
    <property type="project" value="InterPro"/>
</dbReference>
<name>A0A3S0KZM8_9GAMM</name>
<proteinExistence type="inferred from homology"/>
<protein>
    <submittedName>
        <fullName evidence="6">Lytic transglycosylase</fullName>
    </submittedName>
</protein>
<dbReference type="InterPro" id="IPR037061">
    <property type="entry name" value="Lytic_TGlycoase_superhlx_L_sf"/>
</dbReference>
<gene>
    <name evidence="6" type="ORF">EKG38_15455</name>
</gene>
<dbReference type="GO" id="GO:0008933">
    <property type="term" value="F:peptidoglycan lytic transglycosylase activity"/>
    <property type="evidence" value="ECO:0007669"/>
    <property type="project" value="InterPro"/>
</dbReference>
<evidence type="ECO:0000313" key="6">
    <source>
        <dbReference type="EMBL" id="RTR37960.1"/>
    </source>
</evidence>
<dbReference type="PROSITE" id="PS00922">
    <property type="entry name" value="TRANSGLYCOSYLASE"/>
    <property type="match status" value="1"/>
</dbReference>
<dbReference type="AlphaFoldDB" id="A0A3S0KZM8"/>
<sequence>MHKLLIGILTNRLLAIITILMAVAAIAVTWPAHSSNYTSDQQRYLDARKALDNKKSKTYTRLRSQLDDYPLAVYLDFHANIDSILTHKGEKALKELAQFEATPLYNTARFRYLKRAGSRKRWQDFLVISPSRPNNIALQCYFYRAQLSQGNEETAFKGAQTLWLYGKSRPDECDPLFKAWEKAGYRSQELIWSRMLLSFNANQYSLLKYLSKKVTTHKREAKKLLTVYRDPRSLRHTKKYQDSAKINADIVNAGLRKLARKDLNQAVKLYVTYQKADRFSDYQGRKLSRYLIKRAIVKQEAKLKGFVDSMLPLLDSDDLIEARLRWALRENDFVAVNTFLPLLSEQKSANPRWLYWQSRIDTSDKTTDATKLTQLSQLRNFYGFTAANELKASFSLEHKDTVSDGTLRERLHDDRGLSRVIELLAIDKIIDARSEWIQMLNRHGKAMQKEYATLALENQWHDLGVQASIQGKLWNDMTLRFPYAADAAFIRASKKQNVDIDELRAIARRESAFYPYATSGVGARGLMQLMPATAKETARKEGIKYKGQRSLYQAETNIRLGSAYYARLLKQFNNNRVLATAAYNAGPHRVKRWLKQTEGKLDVMAFIESIPFTETREYVQAVLSYRVIYQIKQGGSPELFSAQELNFKY</sequence>
<evidence type="ECO:0000313" key="7">
    <source>
        <dbReference type="Proteomes" id="UP000267448"/>
    </source>
</evidence>
<feature type="domain" description="Lytic transglycosylase superhelical linker" evidence="5">
    <location>
        <begin position="413"/>
        <end position="477"/>
    </location>
</feature>
<dbReference type="GO" id="GO:0042597">
    <property type="term" value="C:periplasmic space"/>
    <property type="evidence" value="ECO:0007669"/>
    <property type="project" value="InterPro"/>
</dbReference>
<dbReference type="CDD" id="cd13401">
    <property type="entry name" value="Slt70-like"/>
    <property type="match status" value="1"/>
</dbReference>
<dbReference type="SUPFAM" id="SSF48435">
    <property type="entry name" value="Bacterial muramidases"/>
    <property type="match status" value="1"/>
</dbReference>
<dbReference type="PANTHER" id="PTHR37423:SF5">
    <property type="entry name" value="SOLUBLE LYTIC MUREIN TRANSGLYCOSYLASE"/>
    <property type="match status" value="1"/>
</dbReference>
<evidence type="ECO:0000256" key="3">
    <source>
        <dbReference type="SAM" id="Phobius"/>
    </source>
</evidence>
<feature type="domain" description="Transglycosylase SLT" evidence="4">
    <location>
        <begin position="489"/>
        <end position="600"/>
    </location>
</feature>
<dbReference type="PANTHER" id="PTHR37423">
    <property type="entry name" value="SOLUBLE LYTIC MUREIN TRANSGLYCOSYLASE-RELATED"/>
    <property type="match status" value="1"/>
</dbReference>
<accession>A0A3S0KZM8</accession>
<evidence type="ECO:0000256" key="2">
    <source>
        <dbReference type="ARBA" id="ARBA00022729"/>
    </source>
</evidence>
<dbReference type="GO" id="GO:0000270">
    <property type="term" value="P:peptidoglycan metabolic process"/>
    <property type="evidence" value="ECO:0007669"/>
    <property type="project" value="InterPro"/>
</dbReference>
<dbReference type="Proteomes" id="UP000267448">
    <property type="component" value="Unassembled WGS sequence"/>
</dbReference>
<dbReference type="Pfam" id="PF00760">
    <property type="entry name" value="Cucumo_coat"/>
    <property type="match status" value="1"/>
</dbReference>
<dbReference type="OrthoDB" id="92254at2"/>
<reference evidence="6 7" key="1">
    <citation type="submission" date="2018-12" db="EMBL/GenBank/DDBJ databases">
        <authorList>
            <person name="Yu L."/>
        </authorList>
    </citation>
    <scope>NUCLEOTIDE SEQUENCE [LARGE SCALE GENOMIC DNA]</scope>
    <source>
        <strain evidence="6 7">HAW-EB2</strain>
    </source>
</reference>